<reference evidence="2 3" key="1">
    <citation type="journal article" date="2015" name="Infect. Genet. Evol.">
        <title>Genomic sequences of six botulinum neurotoxin-producing strains representing three clostridial species illustrate the mobility and diversity of botulinum neurotoxin genes.</title>
        <authorList>
            <person name="Smith T.J."/>
            <person name="Hill K.K."/>
            <person name="Xie G."/>
            <person name="Foley B.T."/>
            <person name="Williamson C.H."/>
            <person name="Foster J.T."/>
            <person name="Johnson S.L."/>
            <person name="Chertkov O."/>
            <person name="Teshima H."/>
            <person name="Gibbons H.S."/>
            <person name="Johnsky L.A."/>
            <person name="Karavis M.A."/>
            <person name="Smith L.A."/>
        </authorList>
    </citation>
    <scope>NUCLEOTIDE SEQUENCE [LARGE SCALE GENOMIC DNA]</scope>
    <source>
        <strain evidence="2">Sullivan</strain>
    </source>
</reference>
<feature type="transmembrane region" description="Helical" evidence="1">
    <location>
        <begin position="14"/>
        <end position="32"/>
    </location>
</feature>
<gene>
    <name evidence="2" type="ORF">U729_2397</name>
</gene>
<accession>A0A0A7FVD2</accession>
<dbReference type="HOGENOM" id="CLU_1851611_0_0_9"/>
<dbReference type="Proteomes" id="UP000030635">
    <property type="component" value="Chromosome"/>
</dbReference>
<feature type="transmembrane region" description="Helical" evidence="1">
    <location>
        <begin position="103"/>
        <end position="123"/>
    </location>
</feature>
<keyword evidence="1" id="KW-0812">Transmembrane</keyword>
<organism evidence="2 3">
    <name type="scientific">Clostridium baratii str. Sullivan</name>
    <dbReference type="NCBI Taxonomy" id="1415775"/>
    <lineage>
        <taxon>Bacteria</taxon>
        <taxon>Bacillati</taxon>
        <taxon>Bacillota</taxon>
        <taxon>Clostridia</taxon>
        <taxon>Eubacteriales</taxon>
        <taxon>Clostridiaceae</taxon>
        <taxon>Clostridium</taxon>
    </lineage>
</organism>
<evidence type="ECO:0000256" key="1">
    <source>
        <dbReference type="SAM" id="Phobius"/>
    </source>
</evidence>
<protein>
    <submittedName>
        <fullName evidence="2">Putative membrane protein</fullName>
    </submittedName>
</protein>
<evidence type="ECO:0000313" key="3">
    <source>
        <dbReference type="Proteomes" id="UP000030635"/>
    </source>
</evidence>
<dbReference type="KEGG" id="cbv:U729_2397"/>
<feature type="transmembrane region" description="Helical" evidence="1">
    <location>
        <begin position="38"/>
        <end position="69"/>
    </location>
</feature>
<keyword evidence="3" id="KW-1185">Reference proteome</keyword>
<dbReference type="EMBL" id="CP006905">
    <property type="protein sequence ID" value="AIY82875.1"/>
    <property type="molecule type" value="Genomic_DNA"/>
</dbReference>
<keyword evidence="1" id="KW-0472">Membrane</keyword>
<evidence type="ECO:0000313" key="2">
    <source>
        <dbReference type="EMBL" id="AIY82875.1"/>
    </source>
</evidence>
<dbReference type="AlphaFoldDB" id="A0A0A7FVD2"/>
<feature type="transmembrane region" description="Helical" evidence="1">
    <location>
        <begin position="81"/>
        <end position="97"/>
    </location>
</feature>
<name>A0A0A7FVD2_9CLOT</name>
<proteinExistence type="predicted"/>
<sequence length="138" mass="16006">MKIKSFSEFSLSKVIKINIINIFIYLFLIYLFSNDMILYLYVGFLLLFLGPFHLACLTTILCAIIPLFIKPFEKFSDNLKLFITLIILNLIVSIYYFSFTKSFLISFIYLFFSIGAIIASISIKHSNIKINNIKSKTI</sequence>
<keyword evidence="1" id="KW-1133">Transmembrane helix</keyword>